<keyword evidence="1" id="KW-0472">Membrane</keyword>
<reference evidence="2 3" key="1">
    <citation type="submission" date="2014-11" db="EMBL/GenBank/DDBJ databases">
        <title>Genome sequence of Microbacterium mangrovi MUSC 115(T).</title>
        <authorList>
            <person name="Lee L.-H."/>
        </authorList>
    </citation>
    <scope>NUCLEOTIDE SEQUENCE [LARGE SCALE GENOMIC DNA]</scope>
    <source>
        <strain evidence="2 3">MUSC 115</strain>
    </source>
</reference>
<organism evidence="2 3">
    <name type="scientific">Microbacterium mangrovi</name>
    <dbReference type="NCBI Taxonomy" id="1348253"/>
    <lineage>
        <taxon>Bacteria</taxon>
        <taxon>Bacillati</taxon>
        <taxon>Actinomycetota</taxon>
        <taxon>Actinomycetes</taxon>
        <taxon>Micrococcales</taxon>
        <taxon>Microbacteriaceae</taxon>
        <taxon>Microbacterium</taxon>
    </lineage>
</organism>
<dbReference type="EMBL" id="JTDK01000017">
    <property type="protein sequence ID" value="KHK96048.1"/>
    <property type="molecule type" value="Genomic_DNA"/>
</dbReference>
<keyword evidence="1" id="KW-0812">Transmembrane</keyword>
<feature type="transmembrane region" description="Helical" evidence="1">
    <location>
        <begin position="60"/>
        <end position="81"/>
    </location>
</feature>
<name>A0A0B2A393_9MICO</name>
<dbReference type="AlphaFoldDB" id="A0A0B2A393"/>
<sequence>MLTALIGLVAGIIVGTLATAVAVASTFALAVDRQVAVSFPLLIRVDVSGDAITASSGGGLFAPTLVAGLAGVVIALAIRIARRRGHPARP</sequence>
<dbReference type="Proteomes" id="UP000031030">
    <property type="component" value="Unassembled WGS sequence"/>
</dbReference>
<evidence type="ECO:0000313" key="3">
    <source>
        <dbReference type="Proteomes" id="UP000031030"/>
    </source>
</evidence>
<protein>
    <submittedName>
        <fullName evidence="2">Uncharacterized protein</fullName>
    </submittedName>
</protein>
<evidence type="ECO:0000256" key="1">
    <source>
        <dbReference type="SAM" id="Phobius"/>
    </source>
</evidence>
<keyword evidence="1" id="KW-1133">Transmembrane helix</keyword>
<evidence type="ECO:0000313" key="2">
    <source>
        <dbReference type="EMBL" id="KHK96048.1"/>
    </source>
</evidence>
<comment type="caution">
    <text evidence="2">The sequence shown here is derived from an EMBL/GenBank/DDBJ whole genome shotgun (WGS) entry which is preliminary data.</text>
</comment>
<accession>A0A0B2A393</accession>
<dbReference type="RefSeq" id="WP_156138870.1">
    <property type="nucleotide sequence ID" value="NZ_JTDK01000017.1"/>
</dbReference>
<proteinExistence type="predicted"/>
<keyword evidence="3" id="KW-1185">Reference proteome</keyword>
<gene>
    <name evidence="2" type="ORF">LK09_17005</name>
</gene>